<feature type="transmembrane region" description="Helical" evidence="1">
    <location>
        <begin position="1109"/>
        <end position="1126"/>
    </location>
</feature>
<feature type="transmembrane region" description="Helical" evidence="1">
    <location>
        <begin position="316"/>
        <end position="337"/>
    </location>
</feature>
<dbReference type="NCBIfam" id="NF047321">
    <property type="entry name" value="SCO7613_CTERM"/>
    <property type="match status" value="1"/>
</dbReference>
<feature type="transmembrane region" description="Helical" evidence="1">
    <location>
        <begin position="821"/>
        <end position="840"/>
    </location>
</feature>
<protein>
    <submittedName>
        <fullName evidence="2">SCO7613 C-terminal domain-containing membrane protein</fullName>
    </submittedName>
</protein>
<evidence type="ECO:0000313" key="2">
    <source>
        <dbReference type="EMBL" id="MFD1322277.1"/>
    </source>
</evidence>
<feature type="transmembrane region" description="Helical" evidence="1">
    <location>
        <begin position="376"/>
        <end position="395"/>
    </location>
</feature>
<comment type="caution">
    <text evidence="2">The sequence shown here is derived from an EMBL/GenBank/DDBJ whole genome shotgun (WGS) entry which is preliminary data.</text>
</comment>
<evidence type="ECO:0000256" key="1">
    <source>
        <dbReference type="SAM" id="Phobius"/>
    </source>
</evidence>
<feature type="transmembrane region" description="Helical" evidence="1">
    <location>
        <begin position="899"/>
        <end position="917"/>
    </location>
</feature>
<feature type="transmembrane region" description="Helical" evidence="1">
    <location>
        <begin position="979"/>
        <end position="996"/>
    </location>
</feature>
<feature type="transmembrane region" description="Helical" evidence="1">
    <location>
        <begin position="629"/>
        <end position="648"/>
    </location>
</feature>
<feature type="transmembrane region" description="Helical" evidence="1">
    <location>
        <begin position="283"/>
        <end position="304"/>
    </location>
</feature>
<feature type="transmembrane region" description="Helical" evidence="1">
    <location>
        <begin position="258"/>
        <end position="277"/>
    </location>
</feature>
<keyword evidence="1" id="KW-1133">Transmembrane helix</keyword>
<feature type="transmembrane region" description="Helical" evidence="1">
    <location>
        <begin position="477"/>
        <end position="494"/>
    </location>
</feature>
<feature type="transmembrane region" description="Helical" evidence="1">
    <location>
        <begin position="145"/>
        <end position="166"/>
    </location>
</feature>
<feature type="transmembrane region" description="Helical" evidence="1">
    <location>
        <begin position="522"/>
        <end position="540"/>
    </location>
</feature>
<reference evidence="3" key="1">
    <citation type="journal article" date="2019" name="Int. J. Syst. Evol. Microbiol.">
        <title>The Global Catalogue of Microorganisms (GCM) 10K type strain sequencing project: providing services to taxonomists for standard genome sequencing and annotation.</title>
        <authorList>
            <consortium name="The Broad Institute Genomics Platform"/>
            <consortium name="The Broad Institute Genome Sequencing Center for Infectious Disease"/>
            <person name="Wu L."/>
            <person name="Ma J."/>
        </authorList>
    </citation>
    <scope>NUCLEOTIDE SEQUENCE [LARGE SCALE GENOMIC DNA]</scope>
    <source>
        <strain evidence="3">JCM 31037</strain>
    </source>
</reference>
<organism evidence="2 3">
    <name type="scientific">Micromonospora sonneratiae</name>
    <dbReference type="NCBI Taxonomy" id="1184706"/>
    <lineage>
        <taxon>Bacteria</taxon>
        <taxon>Bacillati</taxon>
        <taxon>Actinomycetota</taxon>
        <taxon>Actinomycetes</taxon>
        <taxon>Micromonosporales</taxon>
        <taxon>Micromonosporaceae</taxon>
        <taxon>Micromonospora</taxon>
    </lineage>
</organism>
<sequence length="1194" mass="120213">MSVLPLPPTNSYPCPVCRATATLAANCPGCGRAPDPLAAEVIRLDGEIAGLTGRVEQARQAYLTLAATLRDHQQRRQELAARVRVGAYVSRPTGVPTPRPGPSGVPAPALTPAVTGVPTPAVAGVPGRPAAAPVRPETSTRTVQNLLFILGGLLLGTAAIVFTVVAWATVGIVGRAVILAVVTLLALAAPLLAKRRGLTATGETFAAVGLLLVLLDGYAAWSVDLFGVADWPGVRYTAVVGVVGVVVAAGYGSLTRLAVPWFAALLVAQPVPLLLASDADLAVAGWSLTFAALAALNLAVVWRVRGGGVALAGRIAAWVAYGLALLASTVCGLVALVVAEGPLLPDTALLAGVPLLVAVLLMVAGSVLARNTVLQLLAGCASVLALAGAATRPAVELPGSPLLPGALIVVVLALLVMATARLLPAGVRLGPRIGGLIVFSALAASAGFMTCVVAGATVFRSLPVWRADVSGGTPFDWQLPVAVVLATVALVTLLPRGAWMATAVGGAGFVALALPAAGLPWWAVPVVDLAVGVGLLLVVLRRRPAAGLVAAGSAAVLVGHAVLVGLARPVSATAVLAVVLSAGLAVAATARVGSTVERAIGGSALAVGLLAGPAASTVGLFTAGVGPQWQARGGTAAVALLVGALVAVRRWWPAYLPYAAAALAVAVLGPGLLPTVDRAGEPQQVYAAVAVLLVAIGLSLVRPVRSAVPLLVSGGVLLLAAAVLLLPAGLAVLAGPYAWLAEIWSGVPAGVGLTPFDRAPAALARWVNVPTSIALVVLTVAALVCSVTVQMRRTPDNATAQPGTATSTRPPGWQPSLLRPALLPALPFATTTVLVGLAASGARWPVVPAVALLGGLACLLTAALAASLRRSWAVGLVVPLGLVLAGPGLAGLLPAKASTLAGLGVIVAVATVAGAVGRTVVARTAGWLTAVVSALILAVAASLAVDLPLRLAAFAVLGVAVLALVVGAVLRGRRPVESVAVDALGHAGAVIALLFSMNEHRYAAAVCTLWGLVVGLRALRPGEPARYRWTLAGVAAGSELFAVWLLLAAAQVAVLEAYTLPAAALAVVAGWLANRAQPALNSWLTYGPGLAAGLLPTLVSVLVADGQPWRRLLLGVAALATVLVGARWRRQAPVLLGGGTLALVALHEVGGVWDRLPRWIFLAIGGFALIGLAITYERRRRDLARLRAAVRRMT</sequence>
<feature type="transmembrane region" description="Helical" evidence="1">
    <location>
        <begin position="1002"/>
        <end position="1019"/>
    </location>
</feature>
<feature type="transmembrane region" description="Helical" evidence="1">
    <location>
        <begin position="1031"/>
        <end position="1052"/>
    </location>
</feature>
<keyword evidence="3" id="KW-1185">Reference proteome</keyword>
<name>A0ABW3YFS6_9ACTN</name>
<feature type="transmembrane region" description="Helical" evidence="1">
    <location>
        <begin position="1159"/>
        <end position="1176"/>
    </location>
</feature>
<accession>A0ABW3YFS6</accession>
<keyword evidence="1" id="KW-0472">Membrane</keyword>
<evidence type="ECO:0000313" key="3">
    <source>
        <dbReference type="Proteomes" id="UP001597260"/>
    </source>
</evidence>
<feature type="transmembrane region" description="Helical" evidence="1">
    <location>
        <begin position="172"/>
        <end position="192"/>
    </location>
</feature>
<feature type="transmembrane region" description="Helical" evidence="1">
    <location>
        <begin position="547"/>
        <end position="566"/>
    </location>
</feature>
<feature type="transmembrane region" description="Helical" evidence="1">
    <location>
        <begin position="769"/>
        <end position="789"/>
    </location>
</feature>
<feature type="transmembrane region" description="Helical" evidence="1">
    <location>
        <begin position="401"/>
        <end position="423"/>
    </location>
</feature>
<dbReference type="InterPro" id="IPR058062">
    <property type="entry name" value="SCO7613_C"/>
</dbReference>
<gene>
    <name evidence="2" type="ORF">ACFQ4H_14360</name>
</gene>
<feature type="transmembrane region" description="Helical" evidence="1">
    <location>
        <begin position="1083"/>
        <end position="1103"/>
    </location>
</feature>
<feature type="transmembrane region" description="Helical" evidence="1">
    <location>
        <begin position="685"/>
        <end position="704"/>
    </location>
</feature>
<feature type="transmembrane region" description="Helical" evidence="1">
    <location>
        <begin position="951"/>
        <end position="970"/>
    </location>
</feature>
<feature type="transmembrane region" description="Helical" evidence="1">
    <location>
        <begin position="924"/>
        <end position="945"/>
    </location>
</feature>
<dbReference type="EMBL" id="JBHTMP010000019">
    <property type="protein sequence ID" value="MFD1322277.1"/>
    <property type="molecule type" value="Genomic_DNA"/>
</dbReference>
<feature type="transmembrane region" description="Helical" evidence="1">
    <location>
        <begin position="716"/>
        <end position="739"/>
    </location>
</feature>
<feature type="transmembrane region" description="Helical" evidence="1">
    <location>
        <begin position="349"/>
        <end position="369"/>
    </location>
</feature>
<feature type="transmembrane region" description="Helical" evidence="1">
    <location>
        <begin position="572"/>
        <end position="592"/>
    </location>
</feature>
<feature type="transmembrane region" description="Helical" evidence="1">
    <location>
        <begin position="846"/>
        <end position="865"/>
    </location>
</feature>
<feature type="transmembrane region" description="Helical" evidence="1">
    <location>
        <begin position="655"/>
        <end position="673"/>
    </location>
</feature>
<feature type="transmembrane region" description="Helical" evidence="1">
    <location>
        <begin position="499"/>
        <end position="516"/>
    </location>
</feature>
<feature type="transmembrane region" description="Helical" evidence="1">
    <location>
        <begin position="435"/>
        <end position="457"/>
    </location>
</feature>
<dbReference type="Proteomes" id="UP001597260">
    <property type="component" value="Unassembled WGS sequence"/>
</dbReference>
<proteinExistence type="predicted"/>
<feature type="transmembrane region" description="Helical" evidence="1">
    <location>
        <begin position="872"/>
        <end position="893"/>
    </location>
</feature>
<feature type="transmembrane region" description="Helical" evidence="1">
    <location>
        <begin position="204"/>
        <end position="221"/>
    </location>
</feature>
<keyword evidence="1" id="KW-0812">Transmembrane</keyword>
<feature type="transmembrane region" description="Helical" evidence="1">
    <location>
        <begin position="233"/>
        <end position="251"/>
    </location>
</feature>
<feature type="transmembrane region" description="Helical" evidence="1">
    <location>
        <begin position="604"/>
        <end position="623"/>
    </location>
</feature>